<sequence length="165" mass="17829">MECMETLAWICTGFAALLPALAAAFQAGATELAVDHSHWQSPYGPMELAVFERTLVGRYPDFDGVIVGRLSGDGARADLVWIQPKSNQRCAEPAPGLSGEQREALRMGGMAGDGHHWGRIAFSVQDLGARMAGEWAYCDAPMGSGGNWDSLRLRAERRRVALPAN</sequence>
<feature type="chain" id="PRO_5046555877" evidence="1">
    <location>
        <begin position="30"/>
        <end position="165"/>
    </location>
</feature>
<keyword evidence="3" id="KW-1185">Reference proteome</keyword>
<dbReference type="EMBL" id="JBHRTR010000048">
    <property type="protein sequence ID" value="MFC3230568.1"/>
    <property type="molecule type" value="Genomic_DNA"/>
</dbReference>
<evidence type="ECO:0000313" key="3">
    <source>
        <dbReference type="Proteomes" id="UP001595528"/>
    </source>
</evidence>
<protein>
    <submittedName>
        <fullName evidence="2">Uncharacterized protein</fullName>
    </submittedName>
</protein>
<organism evidence="2 3">
    <name type="scientific">Marinibaculum pumilum</name>
    <dbReference type="NCBI Taxonomy" id="1766165"/>
    <lineage>
        <taxon>Bacteria</taxon>
        <taxon>Pseudomonadati</taxon>
        <taxon>Pseudomonadota</taxon>
        <taxon>Alphaproteobacteria</taxon>
        <taxon>Rhodospirillales</taxon>
        <taxon>Rhodospirillaceae</taxon>
        <taxon>Marinibaculum</taxon>
    </lineage>
</organism>
<feature type="signal peptide" evidence="1">
    <location>
        <begin position="1"/>
        <end position="29"/>
    </location>
</feature>
<evidence type="ECO:0000256" key="1">
    <source>
        <dbReference type="SAM" id="SignalP"/>
    </source>
</evidence>
<reference evidence="3" key="1">
    <citation type="journal article" date="2019" name="Int. J. Syst. Evol. Microbiol.">
        <title>The Global Catalogue of Microorganisms (GCM) 10K type strain sequencing project: providing services to taxonomists for standard genome sequencing and annotation.</title>
        <authorList>
            <consortium name="The Broad Institute Genomics Platform"/>
            <consortium name="The Broad Institute Genome Sequencing Center for Infectious Disease"/>
            <person name="Wu L."/>
            <person name="Ma J."/>
        </authorList>
    </citation>
    <scope>NUCLEOTIDE SEQUENCE [LARGE SCALE GENOMIC DNA]</scope>
    <source>
        <strain evidence="3">KCTC 42964</strain>
    </source>
</reference>
<keyword evidence="1" id="KW-0732">Signal</keyword>
<comment type="caution">
    <text evidence="2">The sequence shown here is derived from an EMBL/GenBank/DDBJ whole genome shotgun (WGS) entry which is preliminary data.</text>
</comment>
<gene>
    <name evidence="2" type="ORF">ACFOGJ_25190</name>
</gene>
<name>A0ABV7L7D1_9PROT</name>
<accession>A0ABV7L7D1</accession>
<evidence type="ECO:0000313" key="2">
    <source>
        <dbReference type="EMBL" id="MFC3230568.1"/>
    </source>
</evidence>
<proteinExistence type="predicted"/>
<dbReference type="Proteomes" id="UP001595528">
    <property type="component" value="Unassembled WGS sequence"/>
</dbReference>
<dbReference type="RefSeq" id="WP_379905855.1">
    <property type="nucleotide sequence ID" value="NZ_JBHRTR010000048.1"/>
</dbReference>